<dbReference type="EMBL" id="JAOPKB010000023">
    <property type="protein sequence ID" value="MCU4975704.1"/>
    <property type="molecule type" value="Genomic_DNA"/>
</dbReference>
<dbReference type="InterPro" id="IPR025877">
    <property type="entry name" value="MobA-like_NTP_Trfase"/>
</dbReference>
<dbReference type="InterPro" id="IPR029044">
    <property type="entry name" value="Nucleotide-diphossugar_trans"/>
</dbReference>
<dbReference type="Gene3D" id="3.90.550.10">
    <property type="entry name" value="Spore Coat Polysaccharide Biosynthesis Protein SpsA, Chain A"/>
    <property type="match status" value="1"/>
</dbReference>
<dbReference type="CDD" id="cd04182">
    <property type="entry name" value="GT_2_like_f"/>
    <property type="match status" value="1"/>
</dbReference>
<gene>
    <name evidence="2" type="ORF">OB955_23760</name>
</gene>
<organism evidence="2 3">
    <name type="scientific">Natronoglomus mannanivorans</name>
    <dbReference type="NCBI Taxonomy" id="2979990"/>
    <lineage>
        <taxon>Archaea</taxon>
        <taxon>Methanobacteriati</taxon>
        <taxon>Methanobacteriota</taxon>
        <taxon>Stenosarchaea group</taxon>
        <taxon>Halobacteria</taxon>
        <taxon>Halobacteriales</taxon>
        <taxon>Natrialbaceae</taxon>
        <taxon>Natronoglomus</taxon>
    </lineage>
</organism>
<feature type="domain" description="MobA-like NTP transferase" evidence="1">
    <location>
        <begin position="3"/>
        <end position="175"/>
    </location>
</feature>
<protein>
    <submittedName>
        <fullName evidence="2">Nucleotidyltransferase family protein</fullName>
    </submittedName>
</protein>
<dbReference type="PANTHER" id="PTHR43777">
    <property type="entry name" value="MOLYBDENUM COFACTOR CYTIDYLYLTRANSFERASE"/>
    <property type="match status" value="1"/>
</dbReference>
<evidence type="ECO:0000313" key="2">
    <source>
        <dbReference type="EMBL" id="MCU4975704.1"/>
    </source>
</evidence>
<dbReference type="Pfam" id="PF12804">
    <property type="entry name" value="NTP_transf_3"/>
    <property type="match status" value="1"/>
</dbReference>
<accession>A0ABT2QL96</accession>
<dbReference type="Proteomes" id="UP001320972">
    <property type="component" value="Unassembled WGS sequence"/>
</dbReference>
<evidence type="ECO:0000313" key="3">
    <source>
        <dbReference type="Proteomes" id="UP001320972"/>
    </source>
</evidence>
<evidence type="ECO:0000259" key="1">
    <source>
        <dbReference type="Pfam" id="PF12804"/>
    </source>
</evidence>
<dbReference type="SUPFAM" id="SSF53448">
    <property type="entry name" value="Nucleotide-diphospho-sugar transferases"/>
    <property type="match status" value="1"/>
</dbReference>
<sequence length="196" mass="20686">MGGVVLAAGRSRRFGEENKLLATVDGTPLVVHAVRTLLSAALTRVVVVVGHETNRVEAALDDGLGVDFSVSADIDVRYNAEYAAGQSTSVRIGARAADELEWDAAVFALGDMPWVDPETIDQLCAAYRRGTGSILAPSIDGQRGNPVLFGAAHFDALTTVTGDRGGRHLIESHDDAALIPVADPGIRRDVDEQADL</sequence>
<comment type="caution">
    <text evidence="2">The sequence shown here is derived from an EMBL/GenBank/DDBJ whole genome shotgun (WGS) entry which is preliminary data.</text>
</comment>
<name>A0ABT2QL96_9EURY</name>
<reference evidence="2 3" key="1">
    <citation type="submission" date="2022-09" db="EMBL/GenBank/DDBJ databases">
        <title>Enrichment on poylsaccharides allowed isolation of novel metabolic and taxonomic groups of Haloarchaea.</title>
        <authorList>
            <person name="Sorokin D.Y."/>
            <person name="Elcheninov A.G."/>
            <person name="Khizhniak T.V."/>
            <person name="Kolganova T.V."/>
            <person name="Kublanov I.V."/>
        </authorList>
    </citation>
    <scope>NUCLEOTIDE SEQUENCE [LARGE SCALE GENOMIC DNA]</scope>
    <source>
        <strain evidence="2 3">AArc-m2/3/4</strain>
    </source>
</reference>
<proteinExistence type="predicted"/>
<dbReference type="PANTHER" id="PTHR43777:SF1">
    <property type="entry name" value="MOLYBDENUM COFACTOR CYTIDYLYLTRANSFERASE"/>
    <property type="match status" value="1"/>
</dbReference>
<keyword evidence="3" id="KW-1185">Reference proteome</keyword>